<reference evidence="4 5" key="1">
    <citation type="submission" date="2018-05" db="EMBL/GenBank/DDBJ databases">
        <title>Marinilabilia rubrum sp. nov., isolated from saltern sediment.</title>
        <authorList>
            <person name="Zhang R."/>
        </authorList>
    </citation>
    <scope>NUCLEOTIDE SEQUENCE [LARGE SCALE GENOMIC DNA]</scope>
    <source>
        <strain evidence="4 5">WTE16</strain>
    </source>
</reference>
<protein>
    <submittedName>
        <fullName evidence="4">Phospholipase</fullName>
    </submittedName>
</protein>
<evidence type="ECO:0000313" key="5">
    <source>
        <dbReference type="Proteomes" id="UP000244956"/>
    </source>
</evidence>
<keyword evidence="5" id="KW-1185">Reference proteome</keyword>
<comment type="caution">
    <text evidence="4">The sequence shown here is derived from an EMBL/GenBank/DDBJ whole genome shotgun (WGS) entry which is preliminary data.</text>
</comment>
<dbReference type="GO" id="GO:0016787">
    <property type="term" value="F:hydrolase activity"/>
    <property type="evidence" value="ECO:0007669"/>
    <property type="project" value="InterPro"/>
</dbReference>
<dbReference type="AlphaFoldDB" id="A0A2U2B673"/>
<dbReference type="InterPro" id="IPR029058">
    <property type="entry name" value="AB_hydrolase_fold"/>
</dbReference>
<dbReference type="InterPro" id="IPR050955">
    <property type="entry name" value="Plant_Biomass_Hydrol_Est"/>
</dbReference>
<dbReference type="RefSeq" id="WP_109265295.1">
    <property type="nucleotide sequence ID" value="NZ_QEWP01000013.1"/>
</dbReference>
<dbReference type="InterPro" id="IPR003140">
    <property type="entry name" value="PLipase/COase/thioEstase"/>
</dbReference>
<dbReference type="Pfam" id="PF02230">
    <property type="entry name" value="Abhydrolase_2"/>
    <property type="match status" value="1"/>
</dbReference>
<evidence type="ECO:0000256" key="2">
    <source>
        <dbReference type="SAM" id="SignalP"/>
    </source>
</evidence>
<dbReference type="OrthoDB" id="9764953at2"/>
<sequence>MEKLFKANFIALLLLAGTGTLLAQDNYSKYERKDFIRNGDTLKYRILYPEEMKQDKEYPLVLFLHGAGERGVKNERQLTHGADLFVDENWNTTREAIVLFPQCPPGIMWTNREKKKNSEGVWEFWFPLGDSAPWPSLMVNQLVEDLTASGKVDADRRYIMGLSMGGIGTLEFLYRWPEKYAAAISVCGGHDPDLAETYCHVPVWFFHGGKDDVVPPIYSRQVYDVLKKCNVDTRYTFYPYANHNSWDPAFSEPGLLDWLFSFEKEN</sequence>
<name>A0A2U2B673_9BACT</name>
<dbReference type="PANTHER" id="PTHR43037">
    <property type="entry name" value="UNNAMED PRODUCT-RELATED"/>
    <property type="match status" value="1"/>
</dbReference>
<gene>
    <name evidence="4" type="ORF">DDZ16_14990</name>
</gene>
<evidence type="ECO:0000256" key="1">
    <source>
        <dbReference type="ARBA" id="ARBA00022729"/>
    </source>
</evidence>
<evidence type="ECO:0000313" key="4">
    <source>
        <dbReference type="EMBL" id="PWD98542.1"/>
    </source>
</evidence>
<dbReference type="Proteomes" id="UP000244956">
    <property type="component" value="Unassembled WGS sequence"/>
</dbReference>
<dbReference type="Gene3D" id="3.40.50.1820">
    <property type="entry name" value="alpha/beta hydrolase"/>
    <property type="match status" value="1"/>
</dbReference>
<feature type="domain" description="Phospholipase/carboxylesterase/thioesterase" evidence="3">
    <location>
        <begin position="138"/>
        <end position="247"/>
    </location>
</feature>
<feature type="signal peptide" evidence="2">
    <location>
        <begin position="1"/>
        <end position="23"/>
    </location>
</feature>
<accession>A0A2U2B673</accession>
<evidence type="ECO:0000259" key="3">
    <source>
        <dbReference type="Pfam" id="PF02230"/>
    </source>
</evidence>
<organism evidence="4 5">
    <name type="scientific">Marinilabilia rubra</name>
    <dbReference type="NCBI Taxonomy" id="2162893"/>
    <lineage>
        <taxon>Bacteria</taxon>
        <taxon>Pseudomonadati</taxon>
        <taxon>Bacteroidota</taxon>
        <taxon>Bacteroidia</taxon>
        <taxon>Marinilabiliales</taxon>
        <taxon>Marinilabiliaceae</taxon>
        <taxon>Marinilabilia</taxon>
    </lineage>
</organism>
<keyword evidence="1 2" id="KW-0732">Signal</keyword>
<dbReference type="SUPFAM" id="SSF53474">
    <property type="entry name" value="alpha/beta-Hydrolases"/>
    <property type="match status" value="1"/>
</dbReference>
<proteinExistence type="predicted"/>
<dbReference type="EMBL" id="QEWP01000013">
    <property type="protein sequence ID" value="PWD98542.1"/>
    <property type="molecule type" value="Genomic_DNA"/>
</dbReference>
<feature type="chain" id="PRO_5015620282" evidence="2">
    <location>
        <begin position="24"/>
        <end position="266"/>
    </location>
</feature>
<dbReference type="PANTHER" id="PTHR43037:SF1">
    <property type="entry name" value="BLL1128 PROTEIN"/>
    <property type="match status" value="1"/>
</dbReference>